<dbReference type="InterPro" id="IPR051533">
    <property type="entry name" value="WaaL-like"/>
</dbReference>
<keyword evidence="2 5" id="KW-0812">Transmembrane</keyword>
<evidence type="ECO:0000259" key="6">
    <source>
        <dbReference type="Pfam" id="PF04932"/>
    </source>
</evidence>
<evidence type="ECO:0000256" key="5">
    <source>
        <dbReference type="SAM" id="Phobius"/>
    </source>
</evidence>
<feature type="non-terminal residue" evidence="7">
    <location>
        <position position="1"/>
    </location>
</feature>
<comment type="caution">
    <text evidence="7">The sequence shown here is derived from an EMBL/GenBank/DDBJ whole genome shotgun (WGS) entry which is preliminary data.</text>
</comment>
<keyword evidence="4 5" id="KW-0472">Membrane</keyword>
<feature type="transmembrane region" description="Helical" evidence="5">
    <location>
        <begin position="101"/>
        <end position="118"/>
    </location>
</feature>
<accession>W4LPK9</accession>
<dbReference type="GO" id="GO:0016020">
    <property type="term" value="C:membrane"/>
    <property type="evidence" value="ECO:0007669"/>
    <property type="project" value="UniProtKB-SubCell"/>
</dbReference>
<dbReference type="Pfam" id="PF04932">
    <property type="entry name" value="Wzy_C"/>
    <property type="match status" value="1"/>
</dbReference>
<reference evidence="7 8" key="1">
    <citation type="journal article" date="2014" name="Nature">
        <title>An environmental bacterial taxon with a large and distinct metabolic repertoire.</title>
        <authorList>
            <person name="Wilson M.C."/>
            <person name="Mori T."/>
            <person name="Ruckert C."/>
            <person name="Uria A.R."/>
            <person name="Helf M.J."/>
            <person name="Takada K."/>
            <person name="Gernert C."/>
            <person name="Steffens U.A."/>
            <person name="Heycke N."/>
            <person name="Schmitt S."/>
            <person name="Rinke C."/>
            <person name="Helfrich E.J."/>
            <person name="Brachmann A.O."/>
            <person name="Gurgui C."/>
            <person name="Wakimoto T."/>
            <person name="Kracht M."/>
            <person name="Crusemann M."/>
            <person name="Hentschel U."/>
            <person name="Abe I."/>
            <person name="Matsunaga S."/>
            <person name="Kalinowski J."/>
            <person name="Takeyama H."/>
            <person name="Piel J."/>
        </authorList>
    </citation>
    <scope>NUCLEOTIDE SEQUENCE [LARGE SCALE GENOMIC DNA]</scope>
    <source>
        <strain evidence="8">TSY1</strain>
    </source>
</reference>
<proteinExistence type="predicted"/>
<evidence type="ECO:0000256" key="2">
    <source>
        <dbReference type="ARBA" id="ARBA00022692"/>
    </source>
</evidence>
<evidence type="ECO:0000256" key="3">
    <source>
        <dbReference type="ARBA" id="ARBA00022989"/>
    </source>
</evidence>
<evidence type="ECO:0000256" key="4">
    <source>
        <dbReference type="ARBA" id="ARBA00023136"/>
    </source>
</evidence>
<organism evidence="7 8">
    <name type="scientific">Entotheonella factor</name>
    <dbReference type="NCBI Taxonomy" id="1429438"/>
    <lineage>
        <taxon>Bacteria</taxon>
        <taxon>Pseudomonadati</taxon>
        <taxon>Nitrospinota/Tectimicrobiota group</taxon>
        <taxon>Candidatus Tectimicrobiota</taxon>
        <taxon>Candidatus Entotheonellia</taxon>
        <taxon>Candidatus Entotheonellales</taxon>
        <taxon>Candidatus Entotheonellaceae</taxon>
        <taxon>Candidatus Entotheonella</taxon>
    </lineage>
</organism>
<protein>
    <recommendedName>
        <fullName evidence="6">O-antigen ligase-related domain-containing protein</fullName>
    </recommendedName>
</protein>
<dbReference type="AlphaFoldDB" id="W4LPK9"/>
<evidence type="ECO:0000313" key="7">
    <source>
        <dbReference type="EMBL" id="ETW99341.1"/>
    </source>
</evidence>
<dbReference type="PANTHER" id="PTHR37422:SF23">
    <property type="entry name" value="TEICHURONIC ACID BIOSYNTHESIS PROTEIN TUAE"/>
    <property type="match status" value="1"/>
</dbReference>
<comment type="subcellular location">
    <subcellularLocation>
        <location evidence="1">Membrane</location>
        <topology evidence="1">Multi-pass membrane protein</topology>
    </subcellularLocation>
</comment>
<dbReference type="InterPro" id="IPR007016">
    <property type="entry name" value="O-antigen_ligase-rel_domated"/>
</dbReference>
<dbReference type="EMBL" id="AZHW01000458">
    <property type="protein sequence ID" value="ETW99341.1"/>
    <property type="molecule type" value="Genomic_DNA"/>
</dbReference>
<evidence type="ECO:0000256" key="1">
    <source>
        <dbReference type="ARBA" id="ARBA00004141"/>
    </source>
</evidence>
<feature type="transmembrane region" description="Helical" evidence="5">
    <location>
        <begin position="147"/>
        <end position="169"/>
    </location>
</feature>
<keyword evidence="3 5" id="KW-1133">Transmembrane helix</keyword>
<feature type="transmembrane region" description="Helical" evidence="5">
    <location>
        <begin position="17"/>
        <end position="37"/>
    </location>
</feature>
<sequence length="336" mass="37688">IAVYFVYYIDDEDKFDFIIRMMLVGLFLQVVVVYIQYMTGTQFDILMSEKSHHMSRFTYRGDVEFLRPGGTFHAYNTLADYLTTLLFINLGYLFAQKSNSGRFVVGTCLALGIAALILTHSRGAWSGFAIGTAFFLMISLRRGWITLKAGLVMLTSVTLVLLPFLPRIYFRLTESDGGSGLTRIPLAKLAWNIIEAHPWFGVGMNNYGIVMQDYLTTEIRGEWLHLVHNKYLLIFAEMGLFGIASFLLLILGMMWLGYRCVQADHTLLSPLALGIMASLICDGLHMMVDIFQARATVEMFWSLAALAVVASRLLDHGARHPAEAPQVLASQAFGPR</sequence>
<feature type="domain" description="O-antigen ligase-related" evidence="6">
    <location>
        <begin position="109"/>
        <end position="247"/>
    </location>
</feature>
<feature type="transmembrane region" description="Helical" evidence="5">
    <location>
        <begin position="74"/>
        <end position="94"/>
    </location>
</feature>
<evidence type="ECO:0000313" key="8">
    <source>
        <dbReference type="Proteomes" id="UP000019141"/>
    </source>
</evidence>
<feature type="transmembrane region" description="Helical" evidence="5">
    <location>
        <begin position="231"/>
        <end position="255"/>
    </location>
</feature>
<feature type="transmembrane region" description="Helical" evidence="5">
    <location>
        <begin position="267"/>
        <end position="288"/>
    </location>
</feature>
<dbReference type="PANTHER" id="PTHR37422">
    <property type="entry name" value="TEICHURONIC ACID BIOSYNTHESIS PROTEIN TUAE"/>
    <property type="match status" value="1"/>
</dbReference>
<name>W4LPK9_ENTF1</name>
<gene>
    <name evidence="7" type="ORF">ETSY1_15375</name>
</gene>
<keyword evidence="8" id="KW-1185">Reference proteome</keyword>
<dbReference type="Proteomes" id="UP000019141">
    <property type="component" value="Unassembled WGS sequence"/>
</dbReference>
<dbReference type="HOGENOM" id="CLU_825150_0_0_7"/>